<dbReference type="Proteomes" id="UP000001996">
    <property type="component" value="Unassembled WGS sequence"/>
</dbReference>
<dbReference type="GeneID" id="5233080"/>
<dbReference type="VEuPathDB" id="FungiDB:LELG_02897"/>
<feature type="compositionally biased region" description="Low complexity" evidence="1">
    <location>
        <begin position="171"/>
        <end position="182"/>
    </location>
</feature>
<dbReference type="OMA" id="GTANTMT"/>
<feature type="compositionally biased region" description="Polar residues" evidence="1">
    <location>
        <begin position="210"/>
        <end position="239"/>
    </location>
</feature>
<dbReference type="KEGG" id="lel:PVL30_003733"/>
<dbReference type="InParanoid" id="A5DZW0"/>
<gene>
    <name evidence="2" type="ORF">LELG_02897</name>
</gene>
<evidence type="ECO:0000313" key="2">
    <source>
        <dbReference type="EMBL" id="EDK44718.1"/>
    </source>
</evidence>
<feature type="region of interest" description="Disordered" evidence="1">
    <location>
        <begin position="318"/>
        <end position="345"/>
    </location>
</feature>
<proteinExistence type="predicted"/>
<protein>
    <recommendedName>
        <fullName evidence="4">Nucleoporin NUP42</fullName>
    </recommendedName>
</protein>
<feature type="region of interest" description="Disordered" evidence="1">
    <location>
        <begin position="161"/>
        <end position="182"/>
    </location>
</feature>
<evidence type="ECO:0000256" key="1">
    <source>
        <dbReference type="SAM" id="MobiDB-lite"/>
    </source>
</evidence>
<reference evidence="2 3" key="1">
    <citation type="journal article" date="2009" name="Nature">
        <title>Evolution of pathogenicity and sexual reproduction in eight Candida genomes.</title>
        <authorList>
            <person name="Butler G."/>
            <person name="Rasmussen M.D."/>
            <person name="Lin M.F."/>
            <person name="Santos M.A."/>
            <person name="Sakthikumar S."/>
            <person name="Munro C.A."/>
            <person name="Rheinbay E."/>
            <person name="Grabherr M."/>
            <person name="Forche A."/>
            <person name="Reedy J.L."/>
            <person name="Agrafioti I."/>
            <person name="Arnaud M.B."/>
            <person name="Bates S."/>
            <person name="Brown A.J."/>
            <person name="Brunke S."/>
            <person name="Costanzo M.C."/>
            <person name="Fitzpatrick D.A."/>
            <person name="de Groot P.W."/>
            <person name="Harris D."/>
            <person name="Hoyer L.L."/>
            <person name="Hube B."/>
            <person name="Klis F.M."/>
            <person name="Kodira C."/>
            <person name="Lennard N."/>
            <person name="Logue M.E."/>
            <person name="Martin R."/>
            <person name="Neiman A.M."/>
            <person name="Nikolaou E."/>
            <person name="Quail M.A."/>
            <person name="Quinn J."/>
            <person name="Santos M.C."/>
            <person name="Schmitzberger F.F."/>
            <person name="Sherlock G."/>
            <person name="Shah P."/>
            <person name="Silverstein K.A."/>
            <person name="Skrzypek M.S."/>
            <person name="Soll D."/>
            <person name="Staggs R."/>
            <person name="Stansfield I."/>
            <person name="Stumpf M.P."/>
            <person name="Sudbery P.E."/>
            <person name="Srikantha T."/>
            <person name="Zeng Q."/>
            <person name="Berman J."/>
            <person name="Berriman M."/>
            <person name="Heitman J."/>
            <person name="Gow N.A."/>
            <person name="Lorenz M.C."/>
            <person name="Birren B.W."/>
            <person name="Kellis M."/>
            <person name="Cuomo C.A."/>
        </authorList>
    </citation>
    <scope>NUCLEOTIDE SEQUENCE [LARGE SCALE GENOMIC DNA]</scope>
    <source>
        <strain evidence="3">ATCC 11503 / BCRC 21390 / CBS 2605 / JCM 1781 / NBRC 1676 / NRRL YB-4239</strain>
    </source>
</reference>
<organism evidence="2 3">
    <name type="scientific">Lodderomyces elongisporus (strain ATCC 11503 / CBS 2605 / JCM 1781 / NBRC 1676 / NRRL YB-4239)</name>
    <name type="common">Yeast</name>
    <name type="synonym">Saccharomyces elongisporus</name>
    <dbReference type="NCBI Taxonomy" id="379508"/>
    <lineage>
        <taxon>Eukaryota</taxon>
        <taxon>Fungi</taxon>
        <taxon>Dikarya</taxon>
        <taxon>Ascomycota</taxon>
        <taxon>Saccharomycotina</taxon>
        <taxon>Pichiomycetes</taxon>
        <taxon>Debaryomycetaceae</taxon>
        <taxon>Candida/Lodderomyces clade</taxon>
        <taxon>Lodderomyces</taxon>
    </lineage>
</organism>
<feature type="region of interest" description="Disordered" evidence="1">
    <location>
        <begin position="210"/>
        <end position="272"/>
    </location>
</feature>
<dbReference type="FunCoup" id="A5DZW0">
    <property type="interactions" value="103"/>
</dbReference>
<sequence length="401" mass="40207">MFGTLGFGSSSAQSNPFATGNSAKANPFGTNSTNQSAFGSSGFGSSGFGKANADTKNSGFGSSGFGNSTFGNSAFGSSGFGNSGGATSTTTPNNTAAGSSGFGSSGFGGTGFGQSSFGTGGAKTSSNFGAFGGAAFGKPLNGASQQSTQLPFASLNQNSSQSLSIFQNQPANNTTTSSSNSAATAPLTTQSVFGNSGFSSSLGAFGAFGQPSTSTLSQNQPTNTSSPFGALSGTNSSQPAGFGNTNTATAFQNNQNGQSGQNSFGASSTVPSAFSASNQQSTKLSLGAFGQLNTSAVPFFSFTLNQNPNVLLLQQQQPQQQQPFGASQNTTNVENPFASSTKNNIEGVSLVQDSTKSSSDPRSARFDKLSDSLKQVYQAAFQANVFELGKVPDMAPPAAWC</sequence>
<dbReference type="EMBL" id="CH981526">
    <property type="protein sequence ID" value="EDK44718.1"/>
    <property type="molecule type" value="Genomic_DNA"/>
</dbReference>
<accession>A5DZW0</accession>
<name>A5DZW0_LODEL</name>
<evidence type="ECO:0000313" key="3">
    <source>
        <dbReference type="Proteomes" id="UP000001996"/>
    </source>
</evidence>
<dbReference type="AlphaFoldDB" id="A5DZW0"/>
<feature type="compositionally biased region" description="Low complexity" evidence="1">
    <location>
        <begin position="242"/>
        <end position="268"/>
    </location>
</feature>
<dbReference type="STRING" id="379508.A5DZW0"/>
<keyword evidence="3" id="KW-1185">Reference proteome</keyword>
<evidence type="ECO:0008006" key="4">
    <source>
        <dbReference type="Google" id="ProtNLM"/>
    </source>
</evidence>
<feature type="compositionally biased region" description="Polar residues" evidence="1">
    <location>
        <begin position="324"/>
        <end position="345"/>
    </location>
</feature>
<dbReference type="HOGENOM" id="CLU_638015_0_0_1"/>